<feature type="transmembrane region" description="Helical" evidence="1">
    <location>
        <begin position="365"/>
        <end position="385"/>
    </location>
</feature>
<dbReference type="Pfam" id="PF05940">
    <property type="entry name" value="NnrS"/>
    <property type="match status" value="1"/>
</dbReference>
<feature type="transmembrane region" description="Helical" evidence="1">
    <location>
        <begin position="303"/>
        <end position="326"/>
    </location>
</feature>
<feature type="transmembrane region" description="Helical" evidence="1">
    <location>
        <begin position="92"/>
        <end position="110"/>
    </location>
</feature>
<evidence type="ECO:0000313" key="3">
    <source>
        <dbReference type="Proteomes" id="UP000199397"/>
    </source>
</evidence>
<keyword evidence="3" id="KW-1185">Reference proteome</keyword>
<feature type="transmembrane region" description="Helical" evidence="1">
    <location>
        <begin position="64"/>
        <end position="80"/>
    </location>
</feature>
<evidence type="ECO:0000256" key="1">
    <source>
        <dbReference type="SAM" id="Phobius"/>
    </source>
</evidence>
<proteinExistence type="predicted"/>
<feature type="transmembrane region" description="Helical" evidence="1">
    <location>
        <begin position="145"/>
        <end position="169"/>
    </location>
</feature>
<feature type="transmembrane region" description="Helical" evidence="1">
    <location>
        <begin position="175"/>
        <end position="192"/>
    </location>
</feature>
<gene>
    <name evidence="2" type="ORF">SAMN05660964_03029</name>
</gene>
<dbReference type="RefSeq" id="WP_093069974.1">
    <property type="nucleotide sequence ID" value="NZ_FNQP01000022.1"/>
</dbReference>
<keyword evidence="1" id="KW-0812">Transmembrane</keyword>
<dbReference type="Proteomes" id="UP000199397">
    <property type="component" value="Unassembled WGS sequence"/>
</dbReference>
<feature type="transmembrane region" description="Helical" evidence="1">
    <location>
        <begin position="242"/>
        <end position="261"/>
    </location>
</feature>
<keyword evidence="1" id="KW-1133">Transmembrane helix</keyword>
<feature type="transmembrane region" description="Helical" evidence="1">
    <location>
        <begin position="23"/>
        <end position="44"/>
    </location>
</feature>
<dbReference type="AlphaFoldDB" id="A0A1H4FLL4"/>
<dbReference type="STRING" id="525918.SAMN05660964_03029"/>
<dbReference type="EMBL" id="FNQP01000022">
    <property type="protein sequence ID" value="SEA98196.1"/>
    <property type="molecule type" value="Genomic_DNA"/>
</dbReference>
<organism evidence="2 3">
    <name type="scientific">Thiothrix caldifontis</name>
    <dbReference type="NCBI Taxonomy" id="525918"/>
    <lineage>
        <taxon>Bacteria</taxon>
        <taxon>Pseudomonadati</taxon>
        <taxon>Pseudomonadota</taxon>
        <taxon>Gammaproteobacteria</taxon>
        <taxon>Thiotrichales</taxon>
        <taxon>Thiotrichaceae</taxon>
        <taxon>Thiothrix</taxon>
    </lineage>
</organism>
<reference evidence="2 3" key="1">
    <citation type="submission" date="2016-10" db="EMBL/GenBank/DDBJ databases">
        <authorList>
            <person name="de Groot N.N."/>
        </authorList>
    </citation>
    <scope>NUCLEOTIDE SEQUENCE [LARGE SCALE GENOMIC DNA]</scope>
    <source>
        <strain evidence="2 3">DSM 21228</strain>
    </source>
</reference>
<sequence length="401" mass="44558">MLLTPEKPYVGKYAFDHLGFRPFFLAAGLFAVIGMILWAGIYGFGWTGLPPTYPAITWHAHEMVFGYAVAVATGFLLTAVKNWTNQQTLNQTPLLVLAGVWLLARLLPFAGVPLSVIAIIDTLFLLWLTLALARPIIRTKQWKQAALVGKIALLIPANIVFYLGLLGYWAQGTQVGLYAGFYLILALIFTMGRRVIPFFIERGVGCPFTANNDVWLDRFSLVLFVLFVGADVWALATGNPLAGLLSGMFALVQVLLHAFRLHGWYHPAIWEKPLLWSLYLAYGWLIFGFLLKFLNLAAGIAPVWIHAFAYGGIAMMTCGMMTRVALGHTGRNVAEPPAILVIIFLLLFAGAFVRVVNAALVPEFYAMWILSAQLLWITAFALFVWQYAPMLLKPRIDGRYG</sequence>
<feature type="transmembrane region" description="Helical" evidence="1">
    <location>
        <begin position="338"/>
        <end position="359"/>
    </location>
</feature>
<name>A0A1H4FLL4_9GAMM</name>
<feature type="transmembrane region" description="Helical" evidence="1">
    <location>
        <begin position="273"/>
        <end position="291"/>
    </location>
</feature>
<evidence type="ECO:0000313" key="2">
    <source>
        <dbReference type="EMBL" id="SEA98196.1"/>
    </source>
</evidence>
<keyword evidence="1" id="KW-0472">Membrane</keyword>
<protein>
    <submittedName>
        <fullName evidence="2">Uncharacterized protein involved in response to NO</fullName>
    </submittedName>
</protein>
<dbReference type="OrthoDB" id="9770040at2"/>
<accession>A0A1H4FLL4</accession>
<dbReference type="InterPro" id="IPR010266">
    <property type="entry name" value="NnrS"/>
</dbReference>
<feature type="transmembrane region" description="Helical" evidence="1">
    <location>
        <begin position="116"/>
        <end position="133"/>
    </location>
</feature>